<accession>A0ACB9PD42</accession>
<keyword evidence="2" id="KW-1185">Reference proteome</keyword>
<organism evidence="1 2">
    <name type="scientific">Bauhinia variegata</name>
    <name type="common">Purple orchid tree</name>
    <name type="synonym">Phanera variegata</name>
    <dbReference type="NCBI Taxonomy" id="167791"/>
    <lineage>
        <taxon>Eukaryota</taxon>
        <taxon>Viridiplantae</taxon>
        <taxon>Streptophyta</taxon>
        <taxon>Embryophyta</taxon>
        <taxon>Tracheophyta</taxon>
        <taxon>Spermatophyta</taxon>
        <taxon>Magnoliopsida</taxon>
        <taxon>eudicotyledons</taxon>
        <taxon>Gunneridae</taxon>
        <taxon>Pentapetalae</taxon>
        <taxon>rosids</taxon>
        <taxon>fabids</taxon>
        <taxon>Fabales</taxon>
        <taxon>Fabaceae</taxon>
        <taxon>Cercidoideae</taxon>
        <taxon>Cercideae</taxon>
        <taxon>Bauhiniinae</taxon>
        <taxon>Bauhinia</taxon>
    </lineage>
</organism>
<evidence type="ECO:0000313" key="1">
    <source>
        <dbReference type="EMBL" id="KAI4345829.1"/>
    </source>
</evidence>
<dbReference type="EMBL" id="CM039430">
    <property type="protein sequence ID" value="KAI4345829.1"/>
    <property type="molecule type" value="Genomic_DNA"/>
</dbReference>
<dbReference type="Proteomes" id="UP000828941">
    <property type="component" value="Chromosome 5"/>
</dbReference>
<name>A0ACB9PD42_BAUVA</name>
<proteinExistence type="predicted"/>
<sequence length="315" mass="36450">MEVQVLPLEAAKEDEINIYVRVMKTTQTRAKKSQTVSNLKEIIRNQCGITEHYKHLFFSGEKLRETQTLDQCGIKNDSTIDMVIDSDERMKIYVKYLSMPRTIFLEPKITDTIKKIKTMVQTLEKLEPDMCCLIYKGKMLKDESSLTSLQVPSGSTLYLVPTPKEDITLFVKEQNGDTTKLEVKATFTVQDVKAVIGSMKEIEESEWRLAFAGNQLEEHRSLAYYGIMEGSVLDIYPRKFQVFVRTWNGKTITLHVDQDQDVLVLKLDFVQKMKRLMKVPRYTRPVKLVYGGKELENGEKLSSYNIQRDSTIREH</sequence>
<evidence type="ECO:0000313" key="2">
    <source>
        <dbReference type="Proteomes" id="UP000828941"/>
    </source>
</evidence>
<comment type="caution">
    <text evidence="1">The sequence shown here is derived from an EMBL/GenBank/DDBJ whole genome shotgun (WGS) entry which is preliminary data.</text>
</comment>
<gene>
    <name evidence="1" type="ORF">L6164_012921</name>
</gene>
<protein>
    <submittedName>
        <fullName evidence="1">Uncharacterized protein</fullName>
    </submittedName>
</protein>
<reference evidence="1 2" key="1">
    <citation type="journal article" date="2022" name="DNA Res.">
        <title>Chromosomal-level genome assembly of the orchid tree Bauhinia variegata (Leguminosae; Cercidoideae) supports the allotetraploid origin hypothesis of Bauhinia.</title>
        <authorList>
            <person name="Zhong Y."/>
            <person name="Chen Y."/>
            <person name="Zheng D."/>
            <person name="Pang J."/>
            <person name="Liu Y."/>
            <person name="Luo S."/>
            <person name="Meng S."/>
            <person name="Qian L."/>
            <person name="Wei D."/>
            <person name="Dai S."/>
            <person name="Zhou R."/>
        </authorList>
    </citation>
    <scope>NUCLEOTIDE SEQUENCE [LARGE SCALE GENOMIC DNA]</scope>
    <source>
        <strain evidence="1">BV-YZ2020</strain>
    </source>
</reference>